<evidence type="ECO:0000313" key="8">
    <source>
        <dbReference type="EMBL" id="KUK81484.1"/>
    </source>
</evidence>
<comment type="caution">
    <text evidence="8">The sequence shown here is derived from an EMBL/GenBank/DDBJ whole genome shotgun (WGS) entry which is preliminary data.</text>
</comment>
<dbReference type="GO" id="GO:0003998">
    <property type="term" value="F:acylphosphatase activity"/>
    <property type="evidence" value="ECO:0007669"/>
    <property type="project" value="UniProtKB-EC"/>
</dbReference>
<dbReference type="PRINTS" id="PR00112">
    <property type="entry name" value="ACYLPHPHTASE"/>
</dbReference>
<dbReference type="PANTHER" id="PTHR47268">
    <property type="entry name" value="ACYLPHOSPHATASE"/>
    <property type="match status" value="1"/>
</dbReference>
<dbReference type="PROSITE" id="PS51160">
    <property type="entry name" value="ACYLPHOSPHATASE_3"/>
    <property type="match status" value="1"/>
</dbReference>
<dbReference type="Pfam" id="PF00708">
    <property type="entry name" value="Acylphosphatase"/>
    <property type="match status" value="1"/>
</dbReference>
<dbReference type="EMBL" id="LGGS01000148">
    <property type="protein sequence ID" value="KUK81484.1"/>
    <property type="molecule type" value="Genomic_DNA"/>
</dbReference>
<evidence type="ECO:0000256" key="2">
    <source>
        <dbReference type="ARBA" id="ARBA00012150"/>
    </source>
</evidence>
<feature type="active site" evidence="5">
    <location>
        <position position="38"/>
    </location>
</feature>
<dbReference type="InterPro" id="IPR020456">
    <property type="entry name" value="Acylphosphatase"/>
</dbReference>
<dbReference type="InterPro" id="IPR001792">
    <property type="entry name" value="Acylphosphatase-like_dom"/>
</dbReference>
<reference evidence="9" key="1">
    <citation type="journal article" date="2015" name="MBio">
        <title>Genome-Resolved Metagenomic Analysis Reveals Roles for Candidate Phyla and Other Microbial Community Members in Biogeochemical Transformations in Oil Reservoirs.</title>
        <authorList>
            <person name="Hu P."/>
            <person name="Tom L."/>
            <person name="Singh A."/>
            <person name="Thomas B.C."/>
            <person name="Baker B.J."/>
            <person name="Piceno Y.M."/>
            <person name="Andersen G.L."/>
            <person name="Banfield J.F."/>
        </authorList>
    </citation>
    <scope>NUCLEOTIDE SEQUENCE [LARGE SCALE GENOMIC DNA]</scope>
</reference>
<evidence type="ECO:0000256" key="3">
    <source>
        <dbReference type="ARBA" id="ARBA00015991"/>
    </source>
</evidence>
<dbReference type="PANTHER" id="PTHR47268:SF4">
    <property type="entry name" value="ACYLPHOSPHATASE"/>
    <property type="match status" value="1"/>
</dbReference>
<evidence type="ECO:0000256" key="6">
    <source>
        <dbReference type="RuleBase" id="RU004168"/>
    </source>
</evidence>
<feature type="active site" evidence="5">
    <location>
        <position position="20"/>
    </location>
</feature>
<protein>
    <recommendedName>
        <fullName evidence="3 5">acylphosphatase</fullName>
        <ecNumber evidence="2 5">3.6.1.7</ecNumber>
    </recommendedName>
</protein>
<gene>
    <name evidence="8" type="ORF">XD97_0635</name>
</gene>
<evidence type="ECO:0000259" key="7">
    <source>
        <dbReference type="PROSITE" id="PS51160"/>
    </source>
</evidence>
<evidence type="ECO:0000256" key="1">
    <source>
        <dbReference type="ARBA" id="ARBA00005614"/>
    </source>
</evidence>
<evidence type="ECO:0000256" key="5">
    <source>
        <dbReference type="PROSITE-ProRule" id="PRU00520"/>
    </source>
</evidence>
<dbReference type="InterPro" id="IPR036046">
    <property type="entry name" value="Acylphosphatase-like_dom_sf"/>
</dbReference>
<dbReference type="EC" id="3.6.1.7" evidence="2 5"/>
<accession>A0A101HRD4</accession>
<dbReference type="PATRIC" id="fig|110500.4.peg.89"/>
<comment type="similarity">
    <text evidence="1 6">Belongs to the acylphosphatase family.</text>
</comment>
<dbReference type="Proteomes" id="UP000054705">
    <property type="component" value="Unassembled WGS sequence"/>
</dbReference>
<evidence type="ECO:0000313" key="9">
    <source>
        <dbReference type="Proteomes" id="UP000054705"/>
    </source>
</evidence>
<evidence type="ECO:0000256" key="4">
    <source>
        <dbReference type="ARBA" id="ARBA00047645"/>
    </source>
</evidence>
<dbReference type="Gene3D" id="3.30.70.100">
    <property type="match status" value="1"/>
</dbReference>
<organism evidence="8 9">
    <name type="scientific">Pelotomaculum thermopropionicum</name>
    <dbReference type="NCBI Taxonomy" id="110500"/>
    <lineage>
        <taxon>Bacteria</taxon>
        <taxon>Bacillati</taxon>
        <taxon>Bacillota</taxon>
        <taxon>Clostridia</taxon>
        <taxon>Eubacteriales</taxon>
        <taxon>Desulfotomaculaceae</taxon>
        <taxon>Pelotomaculum</taxon>
    </lineage>
</organism>
<dbReference type="AlphaFoldDB" id="A0A101HRD4"/>
<keyword evidence="5" id="KW-0378">Hydrolase</keyword>
<comment type="catalytic activity">
    <reaction evidence="4 5">
        <text>an acyl phosphate + H2O = a carboxylate + phosphate + H(+)</text>
        <dbReference type="Rhea" id="RHEA:14965"/>
        <dbReference type="ChEBI" id="CHEBI:15377"/>
        <dbReference type="ChEBI" id="CHEBI:15378"/>
        <dbReference type="ChEBI" id="CHEBI:29067"/>
        <dbReference type="ChEBI" id="CHEBI:43474"/>
        <dbReference type="ChEBI" id="CHEBI:59918"/>
        <dbReference type="EC" id="3.6.1.7"/>
    </reaction>
</comment>
<feature type="domain" description="Acylphosphatase-like" evidence="7">
    <location>
        <begin position="5"/>
        <end position="92"/>
    </location>
</feature>
<dbReference type="SUPFAM" id="SSF54975">
    <property type="entry name" value="Acylphosphatase/BLUF domain-like"/>
    <property type="match status" value="1"/>
</dbReference>
<name>A0A101HRD4_9FIRM</name>
<sequence>MSKARAHVLISGRVQGVCYRLETREQAIAFGVTGWVRNRPDRSVEGVFEGDRESVEKLIAWCRKGPPMASVREVQVKWEPCRNEFDRFNILF</sequence>
<dbReference type="NCBIfam" id="NF011016">
    <property type="entry name" value="PRK14444.1"/>
    <property type="match status" value="1"/>
</dbReference>
<proteinExistence type="inferred from homology"/>